<comment type="caution">
    <text evidence="2">The sequence shown here is derived from an EMBL/GenBank/DDBJ whole genome shotgun (WGS) entry which is preliminary data.</text>
</comment>
<dbReference type="AlphaFoldDB" id="A0A2T3N349"/>
<dbReference type="PANTHER" id="PTHR33973:SF4">
    <property type="entry name" value="OS07G0153300 PROTEIN"/>
    <property type="match status" value="1"/>
</dbReference>
<dbReference type="Proteomes" id="UP000240904">
    <property type="component" value="Unassembled WGS sequence"/>
</dbReference>
<dbReference type="Pfam" id="PF07103">
    <property type="entry name" value="DUF1365"/>
    <property type="match status" value="1"/>
</dbReference>
<name>A0A2T3N349_9GAMM</name>
<dbReference type="OrthoDB" id="9778801at2"/>
<feature type="compositionally biased region" description="Basic and acidic residues" evidence="1">
    <location>
        <begin position="272"/>
        <end position="296"/>
    </location>
</feature>
<sequence>MNSGIYVGSIRHRRFTPVSHQFVYPIFMPLIDLDELEELTQTIRGFGSSRLSFARFKRADYMQGGCSLRQAVRDKVEQLTGERVSGKILMLCQLRYCGLYFSPLNLYYLYGKDNKWRYMLAEVSNTPWNERHYYVIPAVSQWQDKVWSEQKAFHVSPFNPMDQRYAWRINEPGDRVFIHMENHARHNRSLNNHSLNNNNNDGKIFDATMALSRQPFTSGVLLKLLLKTPVMAAKVVFGIYWQALRLWLKGAPFYPHPDSEKDKPDGTVSDTEYAKDATVHKAATRKEKLGVHDVKK</sequence>
<dbReference type="RefSeq" id="WP_107282142.1">
    <property type="nucleotide sequence ID" value="NZ_PYMC01000002.1"/>
</dbReference>
<dbReference type="EMBL" id="PYMC01000002">
    <property type="protein sequence ID" value="PSW06779.1"/>
    <property type="molecule type" value="Genomic_DNA"/>
</dbReference>
<reference evidence="2 3" key="1">
    <citation type="submission" date="2018-03" db="EMBL/GenBank/DDBJ databases">
        <title>Whole genome sequencing of Histamine producing bacteria.</title>
        <authorList>
            <person name="Butler K."/>
        </authorList>
    </citation>
    <scope>NUCLEOTIDE SEQUENCE [LARGE SCALE GENOMIC DNA]</scope>
    <source>
        <strain evidence="2 3">DSM 16190</strain>
    </source>
</reference>
<evidence type="ECO:0000256" key="1">
    <source>
        <dbReference type="SAM" id="MobiDB-lite"/>
    </source>
</evidence>
<gene>
    <name evidence="2" type="ORF">C9I89_04445</name>
</gene>
<evidence type="ECO:0000313" key="3">
    <source>
        <dbReference type="Proteomes" id="UP000240904"/>
    </source>
</evidence>
<organism evidence="2 3">
    <name type="scientific">Photobacterium lipolyticum</name>
    <dbReference type="NCBI Taxonomy" id="266810"/>
    <lineage>
        <taxon>Bacteria</taxon>
        <taxon>Pseudomonadati</taxon>
        <taxon>Pseudomonadota</taxon>
        <taxon>Gammaproteobacteria</taxon>
        <taxon>Vibrionales</taxon>
        <taxon>Vibrionaceae</taxon>
        <taxon>Photobacterium</taxon>
    </lineage>
</organism>
<protein>
    <submittedName>
        <fullName evidence="2">DUF1365 domain-containing protein</fullName>
    </submittedName>
</protein>
<feature type="region of interest" description="Disordered" evidence="1">
    <location>
        <begin position="257"/>
        <end position="296"/>
    </location>
</feature>
<accession>A0A2T3N349</accession>
<keyword evidence="3" id="KW-1185">Reference proteome</keyword>
<proteinExistence type="predicted"/>
<evidence type="ECO:0000313" key="2">
    <source>
        <dbReference type="EMBL" id="PSW06779.1"/>
    </source>
</evidence>
<dbReference type="PANTHER" id="PTHR33973">
    <property type="entry name" value="OS07G0153300 PROTEIN"/>
    <property type="match status" value="1"/>
</dbReference>
<dbReference type="InterPro" id="IPR010775">
    <property type="entry name" value="DUF1365"/>
</dbReference>